<reference evidence="9" key="1">
    <citation type="journal article" date="2017" name="Nature">
        <title>The genome of Chenopodium quinoa.</title>
        <authorList>
            <person name="Jarvis D.E."/>
            <person name="Ho Y.S."/>
            <person name="Lightfoot D.J."/>
            <person name="Schmoeckel S.M."/>
            <person name="Li B."/>
            <person name="Borm T.J.A."/>
            <person name="Ohyanagi H."/>
            <person name="Mineta K."/>
            <person name="Michell C.T."/>
            <person name="Saber N."/>
            <person name="Kharbatia N.M."/>
            <person name="Rupper R.R."/>
            <person name="Sharp A.R."/>
            <person name="Dally N."/>
            <person name="Boughton B.A."/>
            <person name="Woo Y.H."/>
            <person name="Gao G."/>
            <person name="Schijlen E.G.W.M."/>
            <person name="Guo X."/>
            <person name="Momin A.A."/>
            <person name="Negrao S."/>
            <person name="Al-Babili S."/>
            <person name="Gehring C."/>
            <person name="Roessner U."/>
            <person name="Jung C."/>
            <person name="Murphy K."/>
            <person name="Arold S.T."/>
            <person name="Gojobori T."/>
            <person name="van der Linden C.G."/>
            <person name="van Loo E.N."/>
            <person name="Jellen E.N."/>
            <person name="Maughan P.J."/>
            <person name="Tester M."/>
        </authorList>
    </citation>
    <scope>NUCLEOTIDE SEQUENCE [LARGE SCALE GENOMIC DNA]</scope>
    <source>
        <strain evidence="9">cv. PI 614886</strain>
    </source>
</reference>
<dbReference type="PANTHER" id="PTHR43731:SF30">
    <property type="entry name" value="RHOMBOID-LIKE PROTEIN 9, CHLOROPLASTIC"/>
    <property type="match status" value="1"/>
</dbReference>
<evidence type="ECO:0000313" key="10">
    <source>
        <dbReference type="Proteomes" id="UP000596660"/>
    </source>
</evidence>
<evidence type="ECO:0000256" key="3">
    <source>
        <dbReference type="ARBA" id="ARBA00022692"/>
    </source>
</evidence>
<evidence type="ECO:0000256" key="4">
    <source>
        <dbReference type="ARBA" id="ARBA00022989"/>
    </source>
</evidence>
<evidence type="ECO:0000256" key="6">
    <source>
        <dbReference type="SAM" id="MobiDB-lite"/>
    </source>
</evidence>
<protein>
    <recommendedName>
        <fullName evidence="8">Peptidase S54 rhomboid domain-containing protein</fullName>
    </recommendedName>
</protein>
<feature type="transmembrane region" description="Helical" evidence="7">
    <location>
        <begin position="225"/>
        <end position="244"/>
    </location>
</feature>
<feature type="region of interest" description="Disordered" evidence="6">
    <location>
        <begin position="43"/>
        <end position="62"/>
    </location>
</feature>
<feature type="transmembrane region" description="Helical" evidence="7">
    <location>
        <begin position="335"/>
        <end position="353"/>
    </location>
</feature>
<proteinExistence type="inferred from homology"/>
<dbReference type="Gramene" id="AUR62008968-RA">
    <property type="protein sequence ID" value="AUR62008968-RA:cds"/>
    <property type="gene ID" value="AUR62008968"/>
</dbReference>
<dbReference type="Gene3D" id="1.20.1540.10">
    <property type="entry name" value="Rhomboid-like"/>
    <property type="match status" value="1"/>
</dbReference>
<evidence type="ECO:0000256" key="5">
    <source>
        <dbReference type="ARBA" id="ARBA00023136"/>
    </source>
</evidence>
<evidence type="ECO:0000256" key="2">
    <source>
        <dbReference type="ARBA" id="ARBA00009045"/>
    </source>
</evidence>
<feature type="transmembrane region" description="Helical" evidence="7">
    <location>
        <begin position="310"/>
        <end position="329"/>
    </location>
</feature>
<name>A0A803LAS9_CHEQI</name>
<evidence type="ECO:0000259" key="8">
    <source>
        <dbReference type="Pfam" id="PF01694"/>
    </source>
</evidence>
<keyword evidence="4 7" id="KW-1133">Transmembrane helix</keyword>
<feature type="region of interest" description="Disordered" evidence="6">
    <location>
        <begin position="465"/>
        <end position="513"/>
    </location>
</feature>
<sequence length="513" mass="56384">MHALSTKRMAAPLPMSRRFSSEFNVVLDGFKCSSSTSTINISMKNNSLSPSKDSISSKSRTKMNRRFSFSTEDDLGKRCFQASSAEGSPCKDVLSPVFYASESDFTEKHKSSLELYLEKLQSQTKQVSQDYASDVSEADDQTSQLSARKELGLLKKYFESVKEDGKSEDCLSSFPDRNASGKKSDDSMSMNQIKGMAIQEFEKSSNIARKAASFPMYDEKESGNLYLISTLLSINIAVFLFEIASPVKGSDYNLYSLPLIYGAKVNDLIMVGQWWRLVTPMFLHSGLLHIALGSWVLLSFGPQVCKGYGSFTFFLIFILGGISGNFSSFLHTSEATVGGSGPVFAVIGAWLVYQIQNKDVIAKELSDSMFQKAVIATAFSFFLGNFGPVDNWTSLGAAVSGIIYGSNYHQSKNPKQIARISKRNPKLIEPRLSEGVSAQAEGVLGKPAEPRPVFQPSLRLFSRDRRSFSPSRRRSGRVEGDSAETKGGTVYRSQVKVGNHSRAEANLLSPGRG</sequence>
<feature type="compositionally biased region" description="Low complexity" evidence="6">
    <location>
        <begin position="47"/>
        <end position="58"/>
    </location>
</feature>
<dbReference type="InterPro" id="IPR022764">
    <property type="entry name" value="Peptidase_S54_rhomboid_dom"/>
</dbReference>
<evidence type="ECO:0000256" key="1">
    <source>
        <dbReference type="ARBA" id="ARBA00004141"/>
    </source>
</evidence>
<organism evidence="9 10">
    <name type="scientific">Chenopodium quinoa</name>
    <name type="common">Quinoa</name>
    <dbReference type="NCBI Taxonomy" id="63459"/>
    <lineage>
        <taxon>Eukaryota</taxon>
        <taxon>Viridiplantae</taxon>
        <taxon>Streptophyta</taxon>
        <taxon>Embryophyta</taxon>
        <taxon>Tracheophyta</taxon>
        <taxon>Spermatophyta</taxon>
        <taxon>Magnoliopsida</taxon>
        <taxon>eudicotyledons</taxon>
        <taxon>Gunneridae</taxon>
        <taxon>Pentapetalae</taxon>
        <taxon>Caryophyllales</taxon>
        <taxon>Chenopodiaceae</taxon>
        <taxon>Chenopodioideae</taxon>
        <taxon>Atripliceae</taxon>
        <taxon>Chenopodium</taxon>
    </lineage>
</organism>
<dbReference type="EnsemblPlants" id="AUR62008968-RA">
    <property type="protein sequence ID" value="AUR62008968-RA:cds"/>
    <property type="gene ID" value="AUR62008968"/>
</dbReference>
<evidence type="ECO:0000256" key="7">
    <source>
        <dbReference type="SAM" id="Phobius"/>
    </source>
</evidence>
<comment type="subcellular location">
    <subcellularLocation>
        <location evidence="1">Membrane</location>
        <topology evidence="1">Multi-pass membrane protein</topology>
    </subcellularLocation>
</comment>
<reference evidence="9" key="2">
    <citation type="submission" date="2021-03" db="UniProtKB">
        <authorList>
            <consortium name="EnsemblPlants"/>
        </authorList>
    </citation>
    <scope>IDENTIFICATION</scope>
</reference>
<dbReference type="SUPFAM" id="SSF144091">
    <property type="entry name" value="Rhomboid-like"/>
    <property type="match status" value="1"/>
</dbReference>
<dbReference type="GO" id="GO:0004252">
    <property type="term" value="F:serine-type endopeptidase activity"/>
    <property type="evidence" value="ECO:0007669"/>
    <property type="project" value="InterPro"/>
</dbReference>
<feature type="transmembrane region" description="Helical" evidence="7">
    <location>
        <begin position="274"/>
        <end position="298"/>
    </location>
</feature>
<evidence type="ECO:0000313" key="9">
    <source>
        <dbReference type="EnsemblPlants" id="AUR62008968-RA:cds"/>
    </source>
</evidence>
<keyword evidence="5 7" id="KW-0472">Membrane</keyword>
<dbReference type="FunFam" id="1.20.1540.10:FF:000017">
    <property type="entry name" value="RHOMBOID-like protein 9, chloroplastic"/>
    <property type="match status" value="1"/>
</dbReference>
<dbReference type="AlphaFoldDB" id="A0A803LAS9"/>
<dbReference type="GO" id="GO:0016020">
    <property type="term" value="C:membrane"/>
    <property type="evidence" value="ECO:0007669"/>
    <property type="project" value="UniProtKB-SubCell"/>
</dbReference>
<comment type="similarity">
    <text evidence="2">Belongs to the peptidase S54 family.</text>
</comment>
<dbReference type="InterPro" id="IPR050925">
    <property type="entry name" value="Rhomboid_protease_S54"/>
</dbReference>
<accession>A0A803LAS9</accession>
<keyword evidence="3 7" id="KW-0812">Transmembrane</keyword>
<dbReference type="Proteomes" id="UP000596660">
    <property type="component" value="Unplaced"/>
</dbReference>
<feature type="region of interest" description="Disordered" evidence="6">
    <location>
        <begin position="166"/>
        <end position="188"/>
    </location>
</feature>
<dbReference type="Pfam" id="PF01694">
    <property type="entry name" value="Rhomboid"/>
    <property type="match status" value="1"/>
</dbReference>
<keyword evidence="10" id="KW-1185">Reference proteome</keyword>
<dbReference type="PANTHER" id="PTHR43731">
    <property type="entry name" value="RHOMBOID PROTEASE"/>
    <property type="match status" value="1"/>
</dbReference>
<dbReference type="InterPro" id="IPR035952">
    <property type="entry name" value="Rhomboid-like_sf"/>
</dbReference>
<feature type="domain" description="Peptidase S54 rhomboid" evidence="8">
    <location>
        <begin position="272"/>
        <end position="406"/>
    </location>
</feature>